<dbReference type="InterPro" id="IPR052179">
    <property type="entry name" value="DD-CPase-like"/>
</dbReference>
<keyword evidence="3" id="KW-1185">Reference proteome</keyword>
<comment type="caution">
    <text evidence="2">The sequence shown here is derived from an EMBL/GenBank/DDBJ whole genome shotgun (WGS) entry which is preliminary data.</text>
</comment>
<evidence type="ECO:0000259" key="1">
    <source>
        <dbReference type="Pfam" id="PF02557"/>
    </source>
</evidence>
<name>A0AAW9Q811_9CYAN</name>
<reference evidence="2" key="1">
    <citation type="submission" date="2024-01" db="EMBL/GenBank/DDBJ databases">
        <title>Bank of Algae and Cyanobacteria of the Azores (BACA) strain genomes.</title>
        <authorList>
            <person name="Luz R."/>
            <person name="Cordeiro R."/>
            <person name="Fonseca A."/>
            <person name="Goncalves V."/>
        </authorList>
    </citation>
    <scope>NUCLEOTIDE SEQUENCE</scope>
    <source>
        <strain evidence="2">BACA0141</strain>
    </source>
</reference>
<organism evidence="2 3">
    <name type="scientific">Tumidithrix elongata BACA0141</name>
    <dbReference type="NCBI Taxonomy" id="2716417"/>
    <lineage>
        <taxon>Bacteria</taxon>
        <taxon>Bacillati</taxon>
        <taxon>Cyanobacteriota</taxon>
        <taxon>Cyanophyceae</taxon>
        <taxon>Pseudanabaenales</taxon>
        <taxon>Pseudanabaenaceae</taxon>
        <taxon>Tumidithrix</taxon>
        <taxon>Tumidithrix elongata</taxon>
    </lineage>
</organism>
<protein>
    <submittedName>
        <fullName evidence="2">M15 family metallopeptidase</fullName>
    </submittedName>
</protein>
<dbReference type="InterPro" id="IPR058193">
    <property type="entry name" value="VanY/YodJ_core_dom"/>
</dbReference>
<dbReference type="CDD" id="cd14852">
    <property type="entry name" value="LD-carboxypeptidase"/>
    <property type="match status" value="1"/>
</dbReference>
<dbReference type="InterPro" id="IPR009045">
    <property type="entry name" value="Zn_M74/Hedgehog-like"/>
</dbReference>
<dbReference type="RefSeq" id="WP_330485507.1">
    <property type="nucleotide sequence ID" value="NZ_JAZBJZ010000110.1"/>
</dbReference>
<accession>A0AAW9Q811</accession>
<evidence type="ECO:0000313" key="2">
    <source>
        <dbReference type="EMBL" id="MEE3719071.1"/>
    </source>
</evidence>
<dbReference type="GO" id="GO:0006508">
    <property type="term" value="P:proteolysis"/>
    <property type="evidence" value="ECO:0007669"/>
    <property type="project" value="InterPro"/>
</dbReference>
<dbReference type="Gene3D" id="3.30.1380.10">
    <property type="match status" value="1"/>
</dbReference>
<dbReference type="EMBL" id="JAZBJZ010000110">
    <property type="protein sequence ID" value="MEE3719071.1"/>
    <property type="molecule type" value="Genomic_DNA"/>
</dbReference>
<dbReference type="AlphaFoldDB" id="A0AAW9Q811"/>
<dbReference type="Pfam" id="PF02557">
    <property type="entry name" value="VanY"/>
    <property type="match status" value="1"/>
</dbReference>
<evidence type="ECO:0000313" key="3">
    <source>
        <dbReference type="Proteomes" id="UP001333818"/>
    </source>
</evidence>
<gene>
    <name evidence="2" type="ORF">V2H45_20205</name>
</gene>
<dbReference type="GO" id="GO:0008233">
    <property type="term" value="F:peptidase activity"/>
    <property type="evidence" value="ECO:0007669"/>
    <property type="project" value="InterPro"/>
</dbReference>
<dbReference type="InterPro" id="IPR003709">
    <property type="entry name" value="VanY-like_core_dom"/>
</dbReference>
<dbReference type="PANTHER" id="PTHR34385">
    <property type="entry name" value="D-ALANYL-D-ALANINE CARBOXYPEPTIDASE"/>
    <property type="match status" value="1"/>
</dbReference>
<dbReference type="PANTHER" id="PTHR34385:SF1">
    <property type="entry name" value="PEPTIDOGLYCAN L-ALANYL-D-GLUTAMATE ENDOPEPTIDASE CWLK"/>
    <property type="match status" value="1"/>
</dbReference>
<feature type="domain" description="D-alanyl-D-alanine carboxypeptidase-like core" evidence="1">
    <location>
        <begin position="79"/>
        <end position="209"/>
    </location>
</feature>
<proteinExistence type="predicted"/>
<dbReference type="Proteomes" id="UP001333818">
    <property type="component" value="Unassembled WGS sequence"/>
</dbReference>
<dbReference type="SUPFAM" id="SSF55166">
    <property type="entry name" value="Hedgehog/DD-peptidase"/>
    <property type="match status" value="1"/>
</dbReference>
<sequence length="230" mass="25642">MYNRILSIILLVLLGLAVGIYPMGDRHAIAESKKTIAPPSDTSSTTPSSTPVMFGHFAYEEAPANALHTIARAEDGYEIKLRDAAAKSYLSMVEAARAEGIDLVAISGFRTKEEQRYLFYEIARQRNQTPSERAQVSAPPGYSEHHTGYAVDVGDGANPGTNLSSSFDRTVAFQWLEKNAVRFSFELSFLPNNPQGVMYEPWHWRFIGDEQSLATFHKDRELTHSSNPTR</sequence>